<dbReference type="Pfam" id="PF13018">
    <property type="entry name" value="ESPR"/>
    <property type="match status" value="1"/>
</dbReference>
<keyword evidence="2" id="KW-0964">Secreted</keyword>
<dbReference type="PANTHER" id="PTHR12338:SF8">
    <property type="entry name" value="HEME_HEMOPEXIN-BINDING PROTEIN"/>
    <property type="match status" value="1"/>
</dbReference>
<dbReference type="NCBIfam" id="TIGR01901">
    <property type="entry name" value="adhes_NPXG"/>
    <property type="match status" value="1"/>
</dbReference>
<dbReference type="GO" id="GO:0005576">
    <property type="term" value="C:extracellular region"/>
    <property type="evidence" value="ECO:0007669"/>
    <property type="project" value="UniProtKB-SubCell"/>
</dbReference>
<dbReference type="Gene3D" id="2.160.20.110">
    <property type="match status" value="2"/>
</dbReference>
<name>A0A0M7DER3_9BORD</name>
<evidence type="ECO:0000256" key="3">
    <source>
        <dbReference type="ARBA" id="ARBA00022729"/>
    </source>
</evidence>
<sequence>MKMPSLNHLYRLVWNDSLGAFIPVAEHANSRRKRGRPGAAAVLGAMLLASSAALAADLPTGGRVVAGSGAIGQNGSTMSIDQSSGKLAIDWQSFSIGQGKTVNFNQPGRDAVALNRVLGSDVSVIQGALNANGQVFLVNPNGVLFTPTAQVNVGGLVVSTLNISTSDFLAGNYRFEGASSNAIVNQGNITAAPGGAIALIAAKVSNAGTLVADRGNVLIGAGSRVKLDLGGPVKLEVEAGALDALIEQGGAVRADGGLVYLTAKAAGELASTVINHTGITQARTLATGEQGQIVLLGDMVNDRIAVGGALDASAPVGGHGGFIETSAAKVAVTGGANISTKAAAGKTGSWLIDPTDFTVSAGAQSGSGSGIGADTLMANLQNTSVELRTVAAGADKGDINVNAAVKWSADTMLALSAHGDININAPITATGQAAMLVLNHGGYGQNGTAAAGSDYYVNAPITLSGQNAVFAVNGLSYTLLHSVADIVTKVAAGHGNYALAQDIDMGGTSYTRSVINSLSGTFAGMGHTISNLTIGQPGAGNNGLFSYVLRSGTVRDLALDNAQVVGGYYAGTLAGDNDGSLRNVSAAGGVSGISQVGGLVGRNTGTIVNSNARVTVTGQNTSNFLGGLVGNNDRTGVLDNVYATGNVSVALSEIGGLVGINLGTIRNAYALGNVSGNGSLSVGMGGLVGGTREGSLVTNSYASGVVNGGMPGTLVGGLVGYSTDGVISNSHWDSFTTGQSSAVGGSYVPDPSVTGINSNLGYMQASYAALGNWLPVPNTNGVWVARDAQGKAQWIMIEGQTRPMLASEYSTGIGNDHQLQLMAYNLGGDYFLTRDIAMASQGMWSQGGFLPIGNNAWSFTGSLDGQGHVIRDLRITRTDIETGLFGWVASAGTIKNVGLVNAQVQGGLYTGTLVGYNSGILSGSFAMGSQVNGFDFVGGLVGQNAGLVENVYFDGSVSRALLPIGHLGGVVGWNSGTLRYAYGNASFSQTTPGIVAGGVTGQNMGLLEHSLWNSDLTTTTPVVSLAGATGKSTIELRHLMTFVAEGWSIDNAGGSDTIWRLYDGQSGPLLRAFLKPVTISLAGKTYDGLAVSGSSYIASNPNAVLGGTLSYQTSSSNAGTYTVNNGTLAVHGGLYSNQLGYDIIYGDDLTLTIAKKAANVYYTAGNKIYDGNANAAVSMWNLSGILAGDQVSASFTGAMFVDKNVGMSKTVNITGISLNGTSAQNYYLASDSATAYANISARPVDGTITAGGKTYDGTTSATTSGTLNGALGTDQVVFNTSGYFSDRHAGTGKTVYLSGSLSGLDAQNYFLTSYNVTTQADIHKLAISGAITAAGKTYDGGTSAGVSGVLAGAIAGDDIALLASGSFADKNAGTGKQVNVSGVLTGADAGNYTLGTVNSLAYADIAKRAISGAITAASKTYDGGTSAITSGALTGAIGSDNVALSASGSFADKNAGTGKQVNVSGVLTGADAGNYTLGTINSLAYADIAKRAISGAITVANKTYDGGTSAITSGALTGAIGSDNVALSASGSFADKNAGTGKQVNVSGVLTGADAGNYTLGTVNSLAYADIAKRAISGVITAAGKTYDGGTSAITSGALIGAIGSDNVALSASGSFADKNAGTGKQVNVSGVLTGADAGNYVLANVNTQTAADIARLSIAGALTAAGKTYDGSTSAMTSGALAGVLAGDDVALLTQGQFADRNAGRGKTVNVSGWLAGADAGNYALAANTVALADIAPRAITVTADRLGKRSGAADPTLTWRVTEGGLVEGDTLQGALSRAAGEALGHYRISAAALANSNYLISAVDGLLSISGVQADPRRDNAITAIHGARSAIPGLAPAQEDAPAPPQPPSALFVHAARPVPVPAGRILVIHGGVRQPDDAMGGI</sequence>
<dbReference type="InterPro" id="IPR012334">
    <property type="entry name" value="Pectin_lyas_fold"/>
</dbReference>
<organism evidence="5 6">
    <name type="scientific">Bordetella pseudohinzii</name>
    <dbReference type="NCBI Taxonomy" id="1331258"/>
    <lineage>
        <taxon>Bacteria</taxon>
        <taxon>Pseudomonadati</taxon>
        <taxon>Pseudomonadota</taxon>
        <taxon>Betaproteobacteria</taxon>
        <taxon>Burkholderiales</taxon>
        <taxon>Alcaligenaceae</taxon>
        <taxon>Bordetella</taxon>
    </lineage>
</organism>
<dbReference type="Gene3D" id="2.40.50.400">
    <property type="entry name" value="Lactococcus phage single-stranded DNA binding protein"/>
    <property type="match status" value="3"/>
</dbReference>
<dbReference type="Pfam" id="PF18676">
    <property type="entry name" value="MBG_2"/>
    <property type="match status" value="1"/>
</dbReference>
<keyword evidence="3" id="KW-0732">Signal</keyword>
<dbReference type="EMBL" id="CYTV01000002">
    <property type="protein sequence ID" value="CUI51377.1"/>
    <property type="molecule type" value="Genomic_DNA"/>
</dbReference>
<reference evidence="5 6" key="1">
    <citation type="submission" date="2015-09" db="EMBL/GenBank/DDBJ databases">
        <authorList>
            <person name="Jackson K.R."/>
            <person name="Lunt B.L."/>
            <person name="Fisher J.N.B."/>
            <person name="Gardner A.V."/>
            <person name="Bailey M.E."/>
            <person name="Deus L.M."/>
            <person name="Earl A.S."/>
            <person name="Gibby P.D."/>
            <person name="Hartmann K.A."/>
            <person name="Liu J.E."/>
            <person name="Manci A.M."/>
            <person name="Nielsen D.A."/>
            <person name="Solomon M.B."/>
            <person name="Breakwell D.P."/>
            <person name="Burnett S.H."/>
            <person name="Grose J.H."/>
        </authorList>
    </citation>
    <scope>NUCLEOTIDE SEQUENCE [LARGE SCALE GENOMIC DNA]</scope>
    <source>
        <strain evidence="5 6">2789STDY5608636</strain>
    </source>
</reference>
<proteinExistence type="predicted"/>
<dbReference type="PANTHER" id="PTHR12338">
    <property type="entry name" value="AUTOTRANSPORTER"/>
    <property type="match status" value="1"/>
</dbReference>
<gene>
    <name evidence="5" type="primary">hxuA</name>
    <name evidence="5" type="ORF">ERS370011_00900</name>
</gene>
<evidence type="ECO:0000259" key="4">
    <source>
        <dbReference type="SMART" id="SM00912"/>
    </source>
</evidence>
<evidence type="ECO:0000256" key="2">
    <source>
        <dbReference type="ARBA" id="ARBA00022525"/>
    </source>
</evidence>
<dbReference type="InterPro" id="IPR008638">
    <property type="entry name" value="FhaB/CdiA-like_TPS"/>
</dbReference>
<dbReference type="InterPro" id="IPR050909">
    <property type="entry name" value="Bact_Autotransporter_VF"/>
</dbReference>
<dbReference type="InterPro" id="IPR024973">
    <property type="entry name" value="ESPR"/>
</dbReference>
<comment type="subcellular location">
    <subcellularLocation>
        <location evidence="1">Secreted</location>
    </subcellularLocation>
</comment>
<dbReference type="InterPro" id="IPR041248">
    <property type="entry name" value="YDG"/>
</dbReference>
<feature type="domain" description="Filamentous haemagglutinin FhaB/tRNA nuclease CdiA-like TPS" evidence="4">
    <location>
        <begin position="55"/>
        <end position="167"/>
    </location>
</feature>
<dbReference type="Gene3D" id="2.160.20.10">
    <property type="entry name" value="Single-stranded right-handed beta-helix, Pectin lyase-like"/>
    <property type="match status" value="1"/>
</dbReference>
<dbReference type="Pfam" id="PF18657">
    <property type="entry name" value="YDG"/>
    <property type="match status" value="7"/>
</dbReference>
<evidence type="ECO:0000313" key="6">
    <source>
        <dbReference type="Proteomes" id="UP000053096"/>
    </source>
</evidence>
<dbReference type="InterPro" id="IPR041286">
    <property type="entry name" value="MBG_2"/>
</dbReference>
<dbReference type="InterPro" id="IPR038621">
    <property type="entry name" value="Lacto_phage_SSB_sf"/>
</dbReference>
<protein>
    <submittedName>
        <fullName evidence="5">Heme:hemopexin utilization protein A</fullName>
    </submittedName>
</protein>
<dbReference type="OrthoDB" id="8672993at2"/>
<dbReference type="SUPFAM" id="SSF51126">
    <property type="entry name" value="Pectin lyase-like"/>
    <property type="match status" value="1"/>
</dbReference>
<dbReference type="InterPro" id="IPR011050">
    <property type="entry name" value="Pectin_lyase_fold/virulence"/>
</dbReference>
<dbReference type="Proteomes" id="UP000053096">
    <property type="component" value="Unassembled WGS sequence"/>
</dbReference>
<dbReference type="RefSeq" id="WP_054471557.1">
    <property type="nucleotide sequence ID" value="NZ_CYTV01000002.1"/>
</dbReference>
<evidence type="ECO:0000313" key="5">
    <source>
        <dbReference type="EMBL" id="CUI51377.1"/>
    </source>
</evidence>
<dbReference type="Pfam" id="PF05860">
    <property type="entry name" value="TPS"/>
    <property type="match status" value="1"/>
</dbReference>
<accession>A0A0M7DER3</accession>
<evidence type="ECO:0000256" key="1">
    <source>
        <dbReference type="ARBA" id="ARBA00004613"/>
    </source>
</evidence>
<dbReference type="SMART" id="SM00912">
    <property type="entry name" value="Haemagg_act"/>
    <property type="match status" value="1"/>
</dbReference>